<organism evidence="1 2">
    <name type="scientific">Algoriphagus winogradskyi</name>
    <dbReference type="NCBI Taxonomy" id="237017"/>
    <lineage>
        <taxon>Bacteria</taxon>
        <taxon>Pseudomonadati</taxon>
        <taxon>Bacteroidota</taxon>
        <taxon>Cytophagia</taxon>
        <taxon>Cytophagales</taxon>
        <taxon>Cyclobacteriaceae</taxon>
        <taxon>Algoriphagus</taxon>
    </lineage>
</organism>
<reference evidence="1 2" key="1">
    <citation type="submission" date="2017-05" db="EMBL/GenBank/DDBJ databases">
        <authorList>
            <person name="Varghese N."/>
            <person name="Submissions S."/>
        </authorList>
    </citation>
    <scope>NUCLEOTIDE SEQUENCE [LARGE SCALE GENOMIC DNA]</scope>
    <source>
        <strain evidence="1 2">DSM 15360</strain>
    </source>
</reference>
<dbReference type="Proteomes" id="UP001157915">
    <property type="component" value="Unassembled WGS sequence"/>
</dbReference>
<evidence type="ECO:0000313" key="2">
    <source>
        <dbReference type="Proteomes" id="UP001157915"/>
    </source>
</evidence>
<accession>A0ABY1N8Q0</accession>
<dbReference type="RefSeq" id="WP_283411134.1">
    <property type="nucleotide sequence ID" value="NZ_FXUA01000001.1"/>
</dbReference>
<evidence type="ECO:0000313" key="1">
    <source>
        <dbReference type="EMBL" id="SMP03535.1"/>
    </source>
</evidence>
<gene>
    <name evidence="1" type="ORF">SAMN06265367_101188</name>
</gene>
<keyword evidence="2" id="KW-1185">Reference proteome</keyword>
<comment type="caution">
    <text evidence="1">The sequence shown here is derived from an EMBL/GenBank/DDBJ whole genome shotgun (WGS) entry which is preliminary data.</text>
</comment>
<dbReference type="EMBL" id="FXUA01000001">
    <property type="protein sequence ID" value="SMP03535.1"/>
    <property type="molecule type" value="Genomic_DNA"/>
</dbReference>
<protein>
    <submittedName>
        <fullName evidence="1">Uncharacterized protein</fullName>
    </submittedName>
</protein>
<name>A0ABY1N8Q0_9BACT</name>
<proteinExistence type="predicted"/>
<sequence>MKSLNLLISDSEFDQLGLDKNTLSFSELIEIVGKKITKQTLEKSVQLANKYGLSNMTLEEIDEEINAHRNAKSNS</sequence>